<name>A0A2G7HJL0_9CLOT</name>
<evidence type="ECO:0000256" key="4">
    <source>
        <dbReference type="ARBA" id="ARBA00022801"/>
    </source>
</evidence>
<dbReference type="SUPFAM" id="SSF51556">
    <property type="entry name" value="Metallo-dependent hydrolases"/>
    <property type="match status" value="1"/>
</dbReference>
<dbReference type="Pfam" id="PF01979">
    <property type="entry name" value="Amidohydro_1"/>
    <property type="match status" value="1"/>
</dbReference>
<evidence type="ECO:0000256" key="1">
    <source>
        <dbReference type="ARBA" id="ARBA00001947"/>
    </source>
</evidence>
<dbReference type="Gene3D" id="2.30.40.10">
    <property type="entry name" value="Urease, subunit C, domain 1"/>
    <property type="match status" value="1"/>
</dbReference>
<dbReference type="GO" id="GO:0016812">
    <property type="term" value="F:hydrolase activity, acting on carbon-nitrogen (but not peptide) bonds, in cyclic amides"/>
    <property type="evidence" value="ECO:0007669"/>
    <property type="project" value="TreeGrafter"/>
</dbReference>
<dbReference type="CDD" id="cd01314">
    <property type="entry name" value="D-HYD"/>
    <property type="match status" value="1"/>
</dbReference>
<evidence type="ECO:0000313" key="8">
    <source>
        <dbReference type="Proteomes" id="UP000231322"/>
    </source>
</evidence>
<dbReference type="RefSeq" id="WP_003402632.1">
    <property type="nucleotide sequence ID" value="NZ_PEIK01000003.1"/>
</dbReference>
<dbReference type="InterPro" id="IPR011778">
    <property type="entry name" value="Hydantoinase/dihydroPyrase"/>
</dbReference>
<dbReference type="SUPFAM" id="SSF51338">
    <property type="entry name" value="Composite domain of metallo-dependent hydrolases"/>
    <property type="match status" value="2"/>
</dbReference>
<evidence type="ECO:0000256" key="3">
    <source>
        <dbReference type="ARBA" id="ARBA00022723"/>
    </source>
</evidence>
<feature type="modified residue" description="N6-carboxylysine" evidence="5">
    <location>
        <position position="150"/>
    </location>
</feature>
<dbReference type="GO" id="GO:0005829">
    <property type="term" value="C:cytosol"/>
    <property type="evidence" value="ECO:0007669"/>
    <property type="project" value="TreeGrafter"/>
</dbReference>
<organism evidence="7 8">
    <name type="scientific">Clostridium combesii</name>
    <dbReference type="NCBI Taxonomy" id="39481"/>
    <lineage>
        <taxon>Bacteria</taxon>
        <taxon>Bacillati</taxon>
        <taxon>Bacillota</taxon>
        <taxon>Clostridia</taxon>
        <taxon>Eubacteriales</taxon>
        <taxon>Clostridiaceae</taxon>
        <taxon>Clostridium</taxon>
    </lineage>
</organism>
<protein>
    <submittedName>
        <fullName evidence="7">Dihydropyrimidinase</fullName>
    </submittedName>
</protein>
<dbReference type="NCBIfam" id="TIGR02033">
    <property type="entry name" value="D-hydantoinase"/>
    <property type="match status" value="1"/>
</dbReference>
<evidence type="ECO:0000256" key="5">
    <source>
        <dbReference type="PIRSR" id="PIRSR611778-50"/>
    </source>
</evidence>
<reference evidence="7 8" key="1">
    <citation type="submission" date="2017-10" db="EMBL/GenBank/DDBJ databases">
        <title>Reclassification of Eubacterium combesii and discrepancies in the nomenclature of botulinum neurotoxin producing clostridia. Request for an Opinion.</title>
        <authorList>
            <person name="Dobritsa A.P."/>
            <person name="Kutumbaka K.K."/>
            <person name="Samadpour M."/>
        </authorList>
    </citation>
    <scope>NUCLEOTIDE SEQUENCE [LARGE SCALE GENOMIC DNA]</scope>
    <source>
        <strain evidence="7 8">DSM 20696</strain>
    </source>
</reference>
<keyword evidence="4" id="KW-0378">Hydrolase</keyword>
<comment type="similarity">
    <text evidence="2">Belongs to the metallo-dependent hydrolases superfamily. Hydantoinase/dihydropyrimidinase family.</text>
</comment>
<sequence length="464" mass="51517">MATLIKNGIIVTSGDTFKGDIYIENGVIAKIGIGLIEEANEIIDANGKYVIPGGVDVHTHLNLDVGIAVATDDFYTGTVAAACGGTTSIVDHLAFGPKGCDLHHQINLYHNYAKGNAVIDYGFHGVIQHVNDNILQELEELSYEGITSNKVYLTYDYKLSDLEVFKVLMKSKEIGILTAVHPENNDMVNYLRKYYSSNGFTSPIYHAKSRPVCCEGESINKMLNIANVAGDSPLYIVHLSCKLGLDYIKMAIDRGQKNVFTETCPQYLFLDESKYNGKNNEGLKYVMSPPLREKSNQDALWKGIQDGYIQVIATDHCPFNFNIEKQLGKDDFTKCPSGSPGIETRIPLIFSEGVMKKRISLNKFVDLVSTKPAKIFGLYPKKGTIAVGADGDIVIIDPNKKVKITKSMLHENVDYTPYEGFEVQGYPIMTISRGKIIAKDNKFIGEKGYGQFLKRKKVDFFNVK</sequence>
<dbReference type="Proteomes" id="UP000231322">
    <property type="component" value="Unassembled WGS sequence"/>
</dbReference>
<dbReference type="InterPro" id="IPR032466">
    <property type="entry name" value="Metal_Hydrolase"/>
</dbReference>
<dbReference type="EMBL" id="PEIK01000003">
    <property type="protein sequence ID" value="PIH05310.1"/>
    <property type="molecule type" value="Genomic_DNA"/>
</dbReference>
<comment type="caution">
    <text evidence="7">The sequence shown here is derived from an EMBL/GenBank/DDBJ whole genome shotgun (WGS) entry which is preliminary data.</text>
</comment>
<evidence type="ECO:0000256" key="2">
    <source>
        <dbReference type="ARBA" id="ARBA00008829"/>
    </source>
</evidence>
<proteinExistence type="inferred from homology"/>
<dbReference type="FunFam" id="3.20.20.140:FF:000026">
    <property type="entry name" value="D-phenylhydantoinase"/>
    <property type="match status" value="1"/>
</dbReference>
<gene>
    <name evidence="7" type="primary">hydA</name>
    <name evidence="7" type="ORF">CS538_05630</name>
</gene>
<dbReference type="PANTHER" id="PTHR11647">
    <property type="entry name" value="HYDRANTOINASE/DIHYDROPYRIMIDINASE FAMILY MEMBER"/>
    <property type="match status" value="1"/>
</dbReference>
<comment type="PTM">
    <text evidence="5">Carbamylation allows a single lysine to coordinate two divalent metal cations.</text>
</comment>
<feature type="domain" description="Amidohydrolase-related" evidence="6">
    <location>
        <begin position="49"/>
        <end position="437"/>
    </location>
</feature>
<evidence type="ECO:0000259" key="6">
    <source>
        <dbReference type="Pfam" id="PF01979"/>
    </source>
</evidence>
<dbReference type="InterPro" id="IPR006680">
    <property type="entry name" value="Amidohydro-rel"/>
</dbReference>
<dbReference type="PANTHER" id="PTHR11647:SF1">
    <property type="entry name" value="COLLAPSIN RESPONSE MEDIATOR PROTEIN"/>
    <property type="match status" value="1"/>
</dbReference>
<evidence type="ECO:0000313" key="7">
    <source>
        <dbReference type="EMBL" id="PIH05310.1"/>
    </source>
</evidence>
<keyword evidence="8" id="KW-1185">Reference proteome</keyword>
<comment type="cofactor">
    <cofactor evidence="1">
        <name>Zn(2+)</name>
        <dbReference type="ChEBI" id="CHEBI:29105"/>
    </cofactor>
</comment>
<accession>A0A2G7HJL0</accession>
<keyword evidence="3" id="KW-0479">Metal-binding</keyword>
<dbReference type="InterPro" id="IPR050378">
    <property type="entry name" value="Metallo-dep_Hydrolases_sf"/>
</dbReference>
<dbReference type="AlphaFoldDB" id="A0A2G7HJL0"/>
<dbReference type="GO" id="GO:0046872">
    <property type="term" value="F:metal ion binding"/>
    <property type="evidence" value="ECO:0007669"/>
    <property type="project" value="UniProtKB-KW"/>
</dbReference>
<dbReference type="Gene3D" id="3.20.20.140">
    <property type="entry name" value="Metal-dependent hydrolases"/>
    <property type="match status" value="1"/>
</dbReference>
<dbReference type="InterPro" id="IPR011059">
    <property type="entry name" value="Metal-dep_hydrolase_composite"/>
</dbReference>